<dbReference type="RefSeq" id="WP_408623666.1">
    <property type="nucleotide sequence ID" value="NZ_JBEQCT010000004.1"/>
</dbReference>
<protein>
    <submittedName>
        <fullName evidence="1">Invasion associated locus B family protein</fullName>
    </submittedName>
</protein>
<gene>
    <name evidence="1" type="ORF">ABUE30_10235</name>
</gene>
<sequence>MAIIVCVPSTALAAQAKPFVVSSTPADTTATYGNWVLHCVRLNRQNKQAQDSCEVVQAVKVEGQPQPILQLAIGRLPGEKTFRMTAVLPVNVLIPGEVHIAIDDKATDKKQDGFDLSLKRCVPNGCVASNVLDKKMQMRIRAGSEGQLRFLDASGQRIAIPLSWSGFSQAMDALESKN</sequence>
<keyword evidence="2" id="KW-1185">Reference proteome</keyword>
<dbReference type="Gene3D" id="2.60.40.1880">
    <property type="entry name" value="Invasion associated locus B (IalB) protein"/>
    <property type="match status" value="1"/>
</dbReference>
<reference evidence="1 2" key="1">
    <citation type="journal article" date="2013" name="Int. J. Syst. Evol. Microbiol.">
        <title>Celerinatantimonas yamalensis sp. nov., a cold-adapted diazotrophic bacterium from a cold permafrost brine.</title>
        <authorList>
            <person name="Shcherbakova V."/>
            <person name="Chuvilskaya N."/>
            <person name="Rivkina E."/>
            <person name="Demidov N."/>
            <person name="Uchaeva V."/>
            <person name="Suetin S."/>
            <person name="Suzina N."/>
            <person name="Gilichinsky D."/>
        </authorList>
    </citation>
    <scope>NUCLEOTIDE SEQUENCE [LARGE SCALE GENOMIC DNA]</scope>
    <source>
        <strain evidence="1 2">C7</strain>
    </source>
</reference>
<evidence type="ECO:0000313" key="1">
    <source>
        <dbReference type="EMBL" id="MFM2485432.1"/>
    </source>
</evidence>
<name>A0ABW9G700_9GAMM</name>
<dbReference type="Pfam" id="PF06776">
    <property type="entry name" value="IalB"/>
    <property type="match status" value="1"/>
</dbReference>
<accession>A0ABW9G700</accession>
<comment type="caution">
    <text evidence="1">The sequence shown here is derived from an EMBL/GenBank/DDBJ whole genome shotgun (WGS) entry which is preliminary data.</text>
</comment>
<dbReference type="InterPro" id="IPR010642">
    <property type="entry name" value="Invasion_prot_B"/>
</dbReference>
<dbReference type="EMBL" id="JBEQCT010000004">
    <property type="protein sequence ID" value="MFM2485432.1"/>
    <property type="molecule type" value="Genomic_DNA"/>
</dbReference>
<dbReference type="Proteomes" id="UP001629953">
    <property type="component" value="Unassembled WGS sequence"/>
</dbReference>
<evidence type="ECO:0000313" key="2">
    <source>
        <dbReference type="Proteomes" id="UP001629953"/>
    </source>
</evidence>
<organism evidence="1 2">
    <name type="scientific">Celerinatantimonas yamalensis</name>
    <dbReference type="NCBI Taxonomy" id="559956"/>
    <lineage>
        <taxon>Bacteria</taxon>
        <taxon>Pseudomonadati</taxon>
        <taxon>Pseudomonadota</taxon>
        <taxon>Gammaproteobacteria</taxon>
        <taxon>Celerinatantimonadaceae</taxon>
        <taxon>Celerinatantimonas</taxon>
    </lineage>
</organism>
<dbReference type="InterPro" id="IPR038696">
    <property type="entry name" value="IalB_sf"/>
</dbReference>
<proteinExistence type="predicted"/>